<evidence type="ECO:0000313" key="1">
    <source>
        <dbReference type="EMBL" id="GAK67012.1"/>
    </source>
</evidence>
<dbReference type="HOGENOM" id="CLU_2589514_0_0_1"/>
<sequence length="80" mass="8711">MLDFNYHYQLGRRIVVRDRGSTAPQSSPSFPTISLKAILGTRARKRASTKRARRAQGAAAPHQAPADPDSATISDIIPQP</sequence>
<name>A0A081CK16_PSEA2</name>
<dbReference type="AlphaFoldDB" id="A0A081CK16"/>
<dbReference type="RefSeq" id="XP_014654665.1">
    <property type="nucleotide sequence ID" value="XM_014799179.1"/>
</dbReference>
<evidence type="ECO:0000313" key="2">
    <source>
        <dbReference type="Proteomes" id="UP000053758"/>
    </source>
</evidence>
<protein>
    <submittedName>
        <fullName evidence="1">Uncharacterized protein</fullName>
    </submittedName>
</protein>
<dbReference type="Proteomes" id="UP000053758">
    <property type="component" value="Unassembled WGS sequence"/>
</dbReference>
<dbReference type="GeneID" id="26306137"/>
<gene>
    <name evidence="1" type="ORF">PAN0_016d5237</name>
</gene>
<keyword evidence="2" id="KW-1185">Reference proteome</keyword>
<reference evidence="2" key="1">
    <citation type="journal article" date="2014" name="Genome Announc.">
        <title>Draft Genome Sequence of the Yeast Pseudozyma antarctica Type Strain JCM10317, a Producer of the Glycolipid Biosurfactants, Mannosylerythritol Lipids.</title>
        <authorList>
            <person name="Saika A."/>
            <person name="Koike H."/>
            <person name="Hori T."/>
            <person name="Fukuoka T."/>
            <person name="Sato S."/>
            <person name="Habe H."/>
            <person name="Kitamoto D."/>
            <person name="Morita T."/>
        </authorList>
    </citation>
    <scope>NUCLEOTIDE SEQUENCE [LARGE SCALE GENOMIC DNA]</scope>
    <source>
        <strain evidence="2">JCM 10317</strain>
    </source>
</reference>
<proteinExistence type="predicted"/>
<accession>A0A081CK16</accession>
<organism evidence="1 2">
    <name type="scientific">Pseudozyma antarctica</name>
    <name type="common">Yeast</name>
    <name type="synonym">Candida antarctica</name>
    <dbReference type="NCBI Taxonomy" id="84753"/>
    <lineage>
        <taxon>Eukaryota</taxon>
        <taxon>Fungi</taxon>
        <taxon>Dikarya</taxon>
        <taxon>Basidiomycota</taxon>
        <taxon>Ustilaginomycotina</taxon>
        <taxon>Ustilaginomycetes</taxon>
        <taxon>Ustilaginales</taxon>
        <taxon>Ustilaginaceae</taxon>
        <taxon>Moesziomyces</taxon>
    </lineage>
</organism>
<dbReference type="EMBL" id="DF830083">
    <property type="protein sequence ID" value="GAK67012.1"/>
    <property type="molecule type" value="Genomic_DNA"/>
</dbReference>